<organism evidence="4 5">
    <name type="scientific">Garciella nitratireducens DSM 15102</name>
    <dbReference type="NCBI Taxonomy" id="1121911"/>
    <lineage>
        <taxon>Bacteria</taxon>
        <taxon>Bacillati</taxon>
        <taxon>Bacillota</taxon>
        <taxon>Clostridia</taxon>
        <taxon>Eubacteriales</taxon>
        <taxon>Eubacteriaceae</taxon>
        <taxon>Garciella</taxon>
    </lineage>
</organism>
<dbReference type="RefSeq" id="WP_087677540.1">
    <property type="nucleotide sequence ID" value="NZ_FUWV01000001.1"/>
</dbReference>
<gene>
    <name evidence="4" type="ORF">SAMN02745973_00082</name>
</gene>
<dbReference type="Pfam" id="PF05949">
    <property type="entry name" value="DUF881"/>
    <property type="match status" value="1"/>
</dbReference>
<comment type="similarity">
    <text evidence="1">Belongs to the UPF0749 family.</text>
</comment>
<feature type="coiled-coil region" evidence="2">
    <location>
        <begin position="37"/>
        <end position="74"/>
    </location>
</feature>
<dbReference type="Gene3D" id="3.30.70.1880">
    <property type="entry name" value="Protein of unknown function DUF881"/>
    <property type="match status" value="1"/>
</dbReference>
<keyword evidence="3" id="KW-0472">Membrane</keyword>
<dbReference type="InterPro" id="IPR010273">
    <property type="entry name" value="DUF881"/>
</dbReference>
<keyword evidence="5" id="KW-1185">Reference proteome</keyword>
<evidence type="ECO:0000313" key="4">
    <source>
        <dbReference type="EMBL" id="SJZ33451.1"/>
    </source>
</evidence>
<sequence length="240" mass="27337">MDNKKNFFIIIIIFFITGLITGIQFKQQPSKTDIITMKNIYERKQAIENEKLEIEKLRSTIEHLDEKLEKYNASDYNVDEVIISLQSELEKIKILIGEKDLEGPGIRIYMKDSDKYVQGQNINNFIIHNSDVLEVINDLKAAGAESIAINGSQIVWNSQIDCNGATIKVDDKIYAPPFIIEAIGDPDQLEAALNSPNSIVQLMKIWNIQVHITKVDNIKIKKRESAPQYKFLKIAEEGES</sequence>
<evidence type="ECO:0000256" key="3">
    <source>
        <dbReference type="SAM" id="Phobius"/>
    </source>
</evidence>
<dbReference type="PANTHER" id="PTHR37313:SF2">
    <property type="entry name" value="UPF0749 PROTEIN YLXX"/>
    <property type="match status" value="1"/>
</dbReference>
<reference evidence="4 5" key="1">
    <citation type="submission" date="2017-02" db="EMBL/GenBank/DDBJ databases">
        <authorList>
            <person name="Peterson S.W."/>
        </authorList>
    </citation>
    <scope>NUCLEOTIDE SEQUENCE [LARGE SCALE GENOMIC DNA]</scope>
    <source>
        <strain evidence="4 5">DSM 15102</strain>
    </source>
</reference>
<keyword evidence="2" id="KW-0175">Coiled coil</keyword>
<protein>
    <submittedName>
        <fullName evidence="4">Uncharacterized conserved protein YlxW, UPF0749 family</fullName>
    </submittedName>
</protein>
<keyword evidence="3" id="KW-1133">Transmembrane helix</keyword>
<dbReference type="Proteomes" id="UP000196365">
    <property type="component" value="Unassembled WGS sequence"/>
</dbReference>
<evidence type="ECO:0000313" key="5">
    <source>
        <dbReference type="Proteomes" id="UP000196365"/>
    </source>
</evidence>
<dbReference type="PANTHER" id="PTHR37313">
    <property type="entry name" value="UPF0749 PROTEIN RV1825"/>
    <property type="match status" value="1"/>
</dbReference>
<dbReference type="OrthoDB" id="9776196at2"/>
<dbReference type="EMBL" id="FUWV01000001">
    <property type="protein sequence ID" value="SJZ33451.1"/>
    <property type="molecule type" value="Genomic_DNA"/>
</dbReference>
<accession>A0A1T4JTI5</accession>
<proteinExistence type="inferred from homology"/>
<dbReference type="AlphaFoldDB" id="A0A1T4JTI5"/>
<keyword evidence="3" id="KW-0812">Transmembrane</keyword>
<evidence type="ECO:0000256" key="1">
    <source>
        <dbReference type="ARBA" id="ARBA00009108"/>
    </source>
</evidence>
<feature type="transmembrane region" description="Helical" evidence="3">
    <location>
        <begin position="7"/>
        <end position="25"/>
    </location>
</feature>
<evidence type="ECO:0000256" key="2">
    <source>
        <dbReference type="SAM" id="Coils"/>
    </source>
</evidence>
<name>A0A1T4JTI5_9FIRM</name>